<dbReference type="RefSeq" id="WP_183368403.1">
    <property type="nucleotide sequence ID" value="NZ_JACIEZ010000015.1"/>
</dbReference>
<comment type="caution">
    <text evidence="1">The sequence shown here is derived from an EMBL/GenBank/DDBJ whole genome shotgun (WGS) entry which is preliminary data.</text>
</comment>
<reference evidence="1 2" key="1">
    <citation type="submission" date="2020-08" db="EMBL/GenBank/DDBJ databases">
        <title>Genomic Encyclopedia of Type Strains, Phase IV (KMG-IV): sequencing the most valuable type-strain genomes for metagenomic binning, comparative biology and taxonomic classification.</title>
        <authorList>
            <person name="Goeker M."/>
        </authorList>
    </citation>
    <scope>NUCLEOTIDE SEQUENCE [LARGE SCALE GENOMIC DNA]</scope>
    <source>
        <strain evidence="1 2">DSM 29853</strain>
    </source>
</reference>
<keyword evidence="2" id="KW-1185">Reference proteome</keyword>
<dbReference type="EMBL" id="JACIEZ010000015">
    <property type="protein sequence ID" value="MBB4067166.1"/>
    <property type="molecule type" value="Genomic_DNA"/>
</dbReference>
<organism evidence="1 2">
    <name type="scientific">Gellertiella hungarica</name>
    <dbReference type="NCBI Taxonomy" id="1572859"/>
    <lineage>
        <taxon>Bacteria</taxon>
        <taxon>Pseudomonadati</taxon>
        <taxon>Pseudomonadota</taxon>
        <taxon>Alphaproteobacteria</taxon>
        <taxon>Hyphomicrobiales</taxon>
        <taxon>Rhizobiaceae</taxon>
        <taxon>Gellertiella</taxon>
    </lineage>
</organism>
<dbReference type="Pfam" id="PF05521">
    <property type="entry name" value="Phage_HCP"/>
    <property type="match status" value="1"/>
</dbReference>
<accession>A0A7W6J997</accession>
<dbReference type="Proteomes" id="UP000528286">
    <property type="component" value="Unassembled WGS sequence"/>
</dbReference>
<sequence>MRSGKLDRIIAIERSATTVAPTGDTLTAWTHFATVRAELLSSQIAEEAEGFGEADADGKTFRIRYLPGISGADRIMFEGRAYGVTGITEIGRRRALEIRAVVKK</sequence>
<dbReference type="AlphaFoldDB" id="A0A7W6J997"/>
<dbReference type="Gene3D" id="2.40.10.270">
    <property type="entry name" value="Bacteriophage SPP1 head-tail adaptor protein"/>
    <property type="match status" value="1"/>
</dbReference>
<proteinExistence type="predicted"/>
<evidence type="ECO:0000313" key="1">
    <source>
        <dbReference type="EMBL" id="MBB4067166.1"/>
    </source>
</evidence>
<dbReference type="InterPro" id="IPR008767">
    <property type="entry name" value="Phage_SPP1_head-tail_adaptor"/>
</dbReference>
<evidence type="ECO:0000313" key="2">
    <source>
        <dbReference type="Proteomes" id="UP000528286"/>
    </source>
</evidence>
<protein>
    <submittedName>
        <fullName evidence="1">SPP1 family predicted phage head-tail adaptor</fullName>
    </submittedName>
</protein>
<name>A0A7W6J997_9HYPH</name>
<gene>
    <name evidence="1" type="ORF">GGR23_004395</name>
</gene>
<dbReference type="InterPro" id="IPR038666">
    <property type="entry name" value="SSP1_head-tail_sf"/>
</dbReference>